<keyword evidence="6" id="KW-0811">Translocation</keyword>
<evidence type="ECO:0000256" key="8">
    <source>
        <dbReference type="ARBA" id="ARBA00023136"/>
    </source>
</evidence>
<dbReference type="GO" id="GO:0030150">
    <property type="term" value="P:protein import into mitochondrial matrix"/>
    <property type="evidence" value="ECO:0007669"/>
    <property type="project" value="InterPro"/>
</dbReference>
<dbReference type="Pfam" id="PF03656">
    <property type="entry name" value="Pam16"/>
    <property type="match status" value="1"/>
</dbReference>
<keyword evidence="11" id="KW-1185">Reference proteome</keyword>
<feature type="region of interest" description="Disordered" evidence="9">
    <location>
        <begin position="117"/>
        <end position="181"/>
    </location>
</feature>
<name>C1MQD3_MICPC</name>
<evidence type="ECO:0000256" key="2">
    <source>
        <dbReference type="ARBA" id="ARBA00008817"/>
    </source>
</evidence>
<reference evidence="10 11" key="1">
    <citation type="journal article" date="2009" name="Science">
        <title>Green evolution and dynamic adaptations revealed by genomes of the marine picoeukaryotes Micromonas.</title>
        <authorList>
            <person name="Worden A.Z."/>
            <person name="Lee J.H."/>
            <person name="Mock T."/>
            <person name="Rouze P."/>
            <person name="Simmons M.P."/>
            <person name="Aerts A.L."/>
            <person name="Allen A.E."/>
            <person name="Cuvelier M.L."/>
            <person name="Derelle E."/>
            <person name="Everett M.V."/>
            <person name="Foulon E."/>
            <person name="Grimwood J."/>
            <person name="Gundlach H."/>
            <person name="Henrissat B."/>
            <person name="Napoli C."/>
            <person name="McDonald S.M."/>
            <person name="Parker M.S."/>
            <person name="Rombauts S."/>
            <person name="Salamov A."/>
            <person name="Von Dassow P."/>
            <person name="Badger J.H."/>
            <person name="Coutinho P.M."/>
            <person name="Demir E."/>
            <person name="Dubchak I."/>
            <person name="Gentemann C."/>
            <person name="Eikrem W."/>
            <person name="Gready J.E."/>
            <person name="John U."/>
            <person name="Lanier W."/>
            <person name="Lindquist E.A."/>
            <person name="Lucas S."/>
            <person name="Mayer K.F."/>
            <person name="Moreau H."/>
            <person name="Not F."/>
            <person name="Otillar R."/>
            <person name="Panaud O."/>
            <person name="Pangilinan J."/>
            <person name="Paulsen I."/>
            <person name="Piegu B."/>
            <person name="Poliakov A."/>
            <person name="Robbens S."/>
            <person name="Schmutz J."/>
            <person name="Toulza E."/>
            <person name="Wyss T."/>
            <person name="Zelensky A."/>
            <person name="Zhou K."/>
            <person name="Armbrust E.V."/>
            <person name="Bhattacharya D."/>
            <person name="Goodenough U.W."/>
            <person name="Van de Peer Y."/>
            <person name="Grigoriev I.V."/>
        </authorList>
    </citation>
    <scope>NUCLEOTIDE SEQUENCE [LARGE SCALE GENOMIC DNA]</scope>
    <source>
        <strain evidence="10 11">CCMP1545</strain>
    </source>
</reference>
<evidence type="ECO:0000256" key="4">
    <source>
        <dbReference type="ARBA" id="ARBA00022792"/>
    </source>
</evidence>
<keyword evidence="4" id="KW-0999">Mitochondrion inner membrane</keyword>
<keyword evidence="7" id="KW-0496">Mitochondrion</keyword>
<evidence type="ECO:0000256" key="7">
    <source>
        <dbReference type="ARBA" id="ARBA00023128"/>
    </source>
</evidence>
<dbReference type="InterPro" id="IPR005341">
    <property type="entry name" value="Tim16"/>
</dbReference>
<organism evidence="11">
    <name type="scientific">Micromonas pusilla (strain CCMP1545)</name>
    <name type="common">Picoplanktonic green alga</name>
    <dbReference type="NCBI Taxonomy" id="564608"/>
    <lineage>
        <taxon>Eukaryota</taxon>
        <taxon>Viridiplantae</taxon>
        <taxon>Chlorophyta</taxon>
        <taxon>Mamiellophyceae</taxon>
        <taxon>Mamiellales</taxon>
        <taxon>Mamiellaceae</taxon>
        <taxon>Micromonas</taxon>
    </lineage>
</organism>
<dbReference type="PANTHER" id="PTHR12388">
    <property type="entry name" value="MITOCHONDRIA ASSOCIATED GRANULOCYTE MACROPHAGE CSF SIGNALING MOLECULE"/>
    <property type="match status" value="1"/>
</dbReference>
<comment type="similarity">
    <text evidence="2">Belongs to the TIM16/PAM16 family.</text>
</comment>
<evidence type="ECO:0000256" key="3">
    <source>
        <dbReference type="ARBA" id="ARBA00022448"/>
    </source>
</evidence>
<keyword evidence="5" id="KW-0653">Protein transport</keyword>
<feature type="compositionally biased region" description="Low complexity" evidence="9">
    <location>
        <begin position="161"/>
        <end position="170"/>
    </location>
</feature>
<accession>C1MQD3</accession>
<dbReference type="PANTHER" id="PTHR12388:SF0">
    <property type="entry name" value="MITOCHONDRIAL IMPORT INNER MEMBRANE TRANSLOCASE SUBUNIT TIM16"/>
    <property type="match status" value="1"/>
</dbReference>
<dbReference type="OrthoDB" id="10262892at2759"/>
<dbReference type="EMBL" id="GG663738">
    <property type="protein sequence ID" value="EEH57687.1"/>
    <property type="molecule type" value="Genomic_DNA"/>
</dbReference>
<dbReference type="Gene3D" id="1.10.287.110">
    <property type="entry name" value="DnaJ domain"/>
    <property type="match status" value="1"/>
</dbReference>
<evidence type="ECO:0000256" key="1">
    <source>
        <dbReference type="ARBA" id="ARBA00004637"/>
    </source>
</evidence>
<dbReference type="GO" id="GO:0005744">
    <property type="term" value="C:TIM23 mitochondrial import inner membrane translocase complex"/>
    <property type="evidence" value="ECO:0007669"/>
    <property type="project" value="InterPro"/>
</dbReference>
<dbReference type="AlphaFoldDB" id="C1MQD3"/>
<dbReference type="STRING" id="564608.C1MQD3"/>
<dbReference type="eggNOG" id="KOG3442">
    <property type="taxonomic scope" value="Eukaryota"/>
</dbReference>
<comment type="subcellular location">
    <subcellularLocation>
        <location evidence="1">Mitochondrion inner membrane</location>
        <topology evidence="1">Peripheral membrane protein</topology>
    </subcellularLocation>
</comment>
<proteinExistence type="inferred from homology"/>
<evidence type="ECO:0000256" key="5">
    <source>
        <dbReference type="ARBA" id="ARBA00022927"/>
    </source>
</evidence>
<keyword evidence="3" id="KW-0813">Transport</keyword>
<evidence type="ECO:0000256" key="9">
    <source>
        <dbReference type="SAM" id="MobiDB-lite"/>
    </source>
</evidence>
<dbReference type="GeneID" id="9683547"/>
<evidence type="ECO:0000313" key="10">
    <source>
        <dbReference type="EMBL" id="EEH57687.1"/>
    </source>
</evidence>
<dbReference type="OMA" id="YPFQAAK"/>
<evidence type="ECO:0000313" key="11">
    <source>
        <dbReference type="Proteomes" id="UP000001876"/>
    </source>
</evidence>
<protein>
    <submittedName>
        <fullName evidence="10">Predicted protein</fullName>
    </submittedName>
</protein>
<gene>
    <name evidence="10" type="ORF">MICPUCDRAFT_57248</name>
</gene>
<dbReference type="RefSeq" id="XP_003057736.1">
    <property type="nucleotide sequence ID" value="XM_003057690.1"/>
</dbReference>
<dbReference type="Proteomes" id="UP000001876">
    <property type="component" value="Unassembled WGS sequence"/>
</dbReference>
<sequence>MAARLIANLIVAGGQVAMKAVANAYSKALANAQRSGVAQEAAAKGAAAGGMFRKKVMQVEEARQVLGVEKGATLECVLERHDKLMTANEKDPETGQYRGSFYLQSMINNAKESVLREDFPDYKPPGSGDAEASGPAKEISDGEEGGGDGDGGGGGGGASGGRSNPNSGRGFAASGVDDASK</sequence>
<evidence type="ECO:0000256" key="6">
    <source>
        <dbReference type="ARBA" id="ARBA00023010"/>
    </source>
</evidence>
<dbReference type="InterPro" id="IPR036869">
    <property type="entry name" value="J_dom_sf"/>
</dbReference>
<dbReference type="KEGG" id="mpp:MICPUCDRAFT_57248"/>
<keyword evidence="8" id="KW-0472">Membrane</keyword>
<feature type="compositionally biased region" description="Gly residues" evidence="9">
    <location>
        <begin position="148"/>
        <end position="160"/>
    </location>
</feature>